<reference evidence="5" key="2">
    <citation type="journal article" date="2018" name="Nat. Microbiol.">
        <title>Leveraging single-cell genomics to expand the fungal tree of life.</title>
        <authorList>
            <person name="Ahrendt S.R."/>
            <person name="Quandt C.A."/>
            <person name="Ciobanu D."/>
            <person name="Clum A."/>
            <person name="Salamov A."/>
            <person name="Andreopoulos B."/>
            <person name="Cheng J.F."/>
            <person name="Woyke T."/>
            <person name="Pelin A."/>
            <person name="Henrissat B."/>
            <person name="Reynolds N.K."/>
            <person name="Benny G.L."/>
            <person name="Smith M.E."/>
            <person name="James T.Y."/>
            <person name="Grigoriev I.V."/>
        </authorList>
    </citation>
    <scope>NUCLEOTIDE SEQUENCE [LARGE SCALE GENOMIC DNA]</scope>
    <source>
        <strain evidence="5">CSF55</strain>
    </source>
</reference>
<dbReference type="Proteomes" id="UP000030755">
    <property type="component" value="Unassembled WGS sequence"/>
</dbReference>
<evidence type="ECO:0000313" key="4">
    <source>
        <dbReference type="Proteomes" id="UP000030755"/>
    </source>
</evidence>
<dbReference type="PANTHER" id="PTHR46436">
    <property type="entry name" value="CENTROSOMAL PROTEIN OF 76 KDA"/>
    <property type="match status" value="1"/>
</dbReference>
<dbReference type="EMBL" id="KE561209">
    <property type="protein sequence ID" value="EPZ31629.1"/>
    <property type="molecule type" value="Genomic_DNA"/>
</dbReference>
<dbReference type="InterPro" id="IPR052299">
    <property type="entry name" value="CEP76"/>
</dbReference>
<proteinExistence type="predicted"/>
<protein>
    <recommendedName>
        <fullName evidence="1">CEP76/DRC7 peptidase-like domain-containing protein</fullName>
    </recommendedName>
</protein>
<reference evidence="3" key="3">
    <citation type="submission" date="2018-08" db="EMBL/GenBank/DDBJ databases">
        <title>Leveraging single-cell genomics to expand the Fungal Tree of Life.</title>
        <authorList>
            <consortium name="DOE Joint Genome Institute"/>
            <person name="Ahrendt S.R."/>
            <person name="Quandt C.A."/>
            <person name="Ciobanu D."/>
            <person name="Clum A."/>
            <person name="Salamov A."/>
            <person name="Andreopoulos B."/>
            <person name="Cheng J.-F."/>
            <person name="Woyke T."/>
            <person name="Pelin A."/>
            <person name="Henrissat B."/>
            <person name="Reynolds N."/>
            <person name="Benny G.L."/>
            <person name="Smith M.E."/>
            <person name="James T.Y."/>
            <person name="Grigoriev I.V."/>
        </authorList>
    </citation>
    <scope>NUCLEOTIDE SEQUENCE</scope>
    <source>
        <strain evidence="3">CSF55</strain>
    </source>
</reference>
<evidence type="ECO:0000313" key="5">
    <source>
        <dbReference type="Proteomes" id="UP000281549"/>
    </source>
</evidence>
<evidence type="ECO:0000313" key="3">
    <source>
        <dbReference type="EMBL" id="RKP19838.1"/>
    </source>
</evidence>
<dbReference type="Proteomes" id="UP000281549">
    <property type="component" value="Unassembled WGS sequence"/>
</dbReference>
<organism evidence="2 4">
    <name type="scientific">Rozella allomycis (strain CSF55)</name>
    <dbReference type="NCBI Taxonomy" id="988480"/>
    <lineage>
        <taxon>Eukaryota</taxon>
        <taxon>Fungi</taxon>
        <taxon>Fungi incertae sedis</taxon>
        <taxon>Cryptomycota</taxon>
        <taxon>Cryptomycota incertae sedis</taxon>
        <taxon>Rozella</taxon>
    </lineage>
</organism>
<accession>A0A075ANZ4</accession>
<dbReference type="HOGENOM" id="CLU_479920_0_0_1"/>
<keyword evidence="4" id="KW-1185">Reference proteome</keyword>
<dbReference type="STRING" id="988480.A0A075ANZ4"/>
<dbReference type="EMBL" id="ML005152">
    <property type="protein sequence ID" value="RKP19838.1"/>
    <property type="molecule type" value="Genomic_DNA"/>
</dbReference>
<evidence type="ECO:0000313" key="2">
    <source>
        <dbReference type="EMBL" id="EPZ31629.1"/>
    </source>
</evidence>
<gene>
    <name evidence="2" type="ORF">O9G_000108</name>
    <name evidence="3" type="ORF">ROZALSC1DRAFT_28610</name>
</gene>
<sequence>MLGSFSVRDYLQLSKLFNTYSVLIQDKFSQAKGASRLGIFELNNLLVECGFEFDLGVTKALIYRYDSSCKGYLNDDDFNILLDDLMFASNNTAFMSNLSLYQNNINADDAIKNLNYGFLIMPLNFHGIKHIIDFSVEYDSILFERKNLLIKFSLLDKSSTMTVSSRTGSFFPQKMNLNCSLSFENGNQFVEFLEKTCVVVELLERISIGNISCVTLATGFIPLSKIVLRKHECQFINVVMEMNSPCFTPVTIGIYVDDESEERIKMINLYDKFSFQKSNDILDSVVVEENSFLKYGYSMESFFHEKFPFRPFHFYLINHLNEYTSLNDFIYPMKPDCFISDLKIVNNPLNFSLQYKEFPDNLLSDPNFRSCCYIASLISKIPFFENPSNEFTKKTKENQHSLTMSTLCRMSKHLGFEKSMPINNPSVWVADGRGSIMEHCILFCNFLLGLDIEAYVCIGQDENGIEQCWVISLLAKPNQINETIIEDPDFNTEKFYYYNKRIDNPIVHWHIQSGTKPITLKQGIPYVDPTRFPFTFVNVVFNDVTTLWNIQKTSSIKTKITSLAVKYV</sequence>
<reference evidence="2 4" key="1">
    <citation type="journal article" date="2013" name="Curr. Biol.">
        <title>Shared signatures of parasitism and phylogenomics unite Cryptomycota and microsporidia.</title>
        <authorList>
            <person name="James T.Y."/>
            <person name="Pelin A."/>
            <person name="Bonen L."/>
            <person name="Ahrendt S."/>
            <person name="Sain D."/>
            <person name="Corradi N."/>
            <person name="Stajich J.E."/>
        </authorList>
    </citation>
    <scope>NUCLEOTIDE SEQUENCE [LARGE SCALE GENOMIC DNA]</scope>
    <source>
        <strain evidence="2 4">CSF55</strain>
        <strain evidence="2 4">CSF55</strain>
    </source>
</reference>
<feature type="domain" description="CEP76/DRC7 peptidase-like" evidence="1">
    <location>
        <begin position="430"/>
        <end position="557"/>
    </location>
</feature>
<dbReference type="InterPro" id="IPR056290">
    <property type="entry name" value="CEPT76/DRC7_peptidase-like_dom"/>
</dbReference>
<dbReference type="AlphaFoldDB" id="A0A075ANZ4"/>
<evidence type="ECO:0000259" key="1">
    <source>
        <dbReference type="Pfam" id="PF24656"/>
    </source>
</evidence>
<dbReference type="Pfam" id="PF24656">
    <property type="entry name" value="CEPT76_peptidase"/>
    <property type="match status" value="1"/>
</dbReference>
<dbReference type="PANTHER" id="PTHR46436:SF1">
    <property type="entry name" value="CENTROSOMAL PROTEIN OF 76 KDA"/>
    <property type="match status" value="1"/>
</dbReference>
<dbReference type="OrthoDB" id="67700at2759"/>
<name>A0A075ANZ4_ROZAC</name>